<sequence length="138" mass="15809">MKILLNNFFVCIKIVWCNRSIRLFRPCRLGFVLTALFSSFNISIDLILPNLLSSIGFDDDDDDCIILSTKMDSRFESSLAKISLLPVLNLFFNFSTILYDDGLMSPIQSFGDISYNFPDKLFRYTFICSPADVNVDFN</sequence>
<protein>
    <submittedName>
        <fullName evidence="1">Uncharacterized protein</fullName>
    </submittedName>
</protein>
<proteinExistence type="predicted"/>
<dbReference type="EMBL" id="NJHN03000037">
    <property type="protein sequence ID" value="KAH9422149.1"/>
    <property type="molecule type" value="Genomic_DNA"/>
</dbReference>
<organism evidence="1 2">
    <name type="scientific">Dermatophagoides pteronyssinus</name>
    <name type="common">European house dust mite</name>
    <dbReference type="NCBI Taxonomy" id="6956"/>
    <lineage>
        <taxon>Eukaryota</taxon>
        <taxon>Metazoa</taxon>
        <taxon>Ecdysozoa</taxon>
        <taxon>Arthropoda</taxon>
        <taxon>Chelicerata</taxon>
        <taxon>Arachnida</taxon>
        <taxon>Acari</taxon>
        <taxon>Acariformes</taxon>
        <taxon>Sarcoptiformes</taxon>
        <taxon>Astigmata</taxon>
        <taxon>Psoroptidia</taxon>
        <taxon>Analgoidea</taxon>
        <taxon>Pyroglyphidae</taxon>
        <taxon>Dermatophagoidinae</taxon>
        <taxon>Dermatophagoides</taxon>
    </lineage>
</organism>
<gene>
    <name evidence="1" type="ORF">DERP_002444</name>
</gene>
<evidence type="ECO:0000313" key="1">
    <source>
        <dbReference type="EMBL" id="KAH9422149.1"/>
    </source>
</evidence>
<dbReference type="Proteomes" id="UP000887458">
    <property type="component" value="Unassembled WGS sequence"/>
</dbReference>
<accession>A0ABQ8JHQ6</accession>
<reference evidence="1 2" key="2">
    <citation type="journal article" date="2022" name="Mol. Biol. Evol.">
        <title>Comparative Genomics Reveals Insights into the Divergent Evolution of Astigmatic Mites and Household Pest Adaptations.</title>
        <authorList>
            <person name="Xiong Q."/>
            <person name="Wan A.T."/>
            <person name="Liu X."/>
            <person name="Fung C.S."/>
            <person name="Xiao X."/>
            <person name="Malainual N."/>
            <person name="Hou J."/>
            <person name="Wang L."/>
            <person name="Wang M."/>
            <person name="Yang K.Y."/>
            <person name="Cui Y."/>
            <person name="Leung E.L."/>
            <person name="Nong W."/>
            <person name="Shin S.K."/>
            <person name="Au S.W."/>
            <person name="Jeong K.Y."/>
            <person name="Chew F.T."/>
            <person name="Hui J.H."/>
            <person name="Leung T.F."/>
            <person name="Tungtrongchitr A."/>
            <person name="Zhong N."/>
            <person name="Liu Z."/>
            <person name="Tsui S.K."/>
        </authorList>
    </citation>
    <scope>NUCLEOTIDE SEQUENCE [LARGE SCALE GENOMIC DNA]</scope>
    <source>
        <strain evidence="1">Derp</strain>
    </source>
</reference>
<name>A0ABQ8JHQ6_DERPT</name>
<keyword evidence="2" id="KW-1185">Reference proteome</keyword>
<evidence type="ECO:0000313" key="2">
    <source>
        <dbReference type="Proteomes" id="UP000887458"/>
    </source>
</evidence>
<reference evidence="1 2" key="1">
    <citation type="journal article" date="2018" name="J. Allergy Clin. Immunol.">
        <title>High-quality assembly of Dermatophagoides pteronyssinus genome and transcriptome reveals a wide range of novel allergens.</title>
        <authorList>
            <person name="Liu X.Y."/>
            <person name="Yang K.Y."/>
            <person name="Wang M.Q."/>
            <person name="Kwok J.S."/>
            <person name="Zeng X."/>
            <person name="Yang Z."/>
            <person name="Xiao X.J."/>
            <person name="Lau C.P."/>
            <person name="Li Y."/>
            <person name="Huang Z.M."/>
            <person name="Ba J.G."/>
            <person name="Yim A.K."/>
            <person name="Ouyang C.Y."/>
            <person name="Ngai S.M."/>
            <person name="Chan T.F."/>
            <person name="Leung E.L."/>
            <person name="Liu L."/>
            <person name="Liu Z.G."/>
            <person name="Tsui S.K."/>
        </authorList>
    </citation>
    <scope>NUCLEOTIDE SEQUENCE [LARGE SCALE GENOMIC DNA]</scope>
    <source>
        <strain evidence="1">Derp</strain>
    </source>
</reference>
<comment type="caution">
    <text evidence="1">The sequence shown here is derived from an EMBL/GenBank/DDBJ whole genome shotgun (WGS) entry which is preliminary data.</text>
</comment>